<comment type="caution">
    <text evidence="1">The sequence shown here is derived from an EMBL/GenBank/DDBJ whole genome shotgun (WGS) entry which is preliminary data.</text>
</comment>
<sequence length="100" mass="11384">MALFSLRHSVKTFSEKRTDVSREAKLGQTGAHLRYITRPQAARVVLQMRLLDGSRYRTAAKAEDEAQRRRGRVCERFMIALPSKLLNSSGKRSHMPLQSA</sequence>
<dbReference type="AlphaFoldDB" id="A0A0F9L534"/>
<accession>A0A0F9L534</accession>
<proteinExistence type="predicted"/>
<evidence type="ECO:0000313" key="1">
    <source>
        <dbReference type="EMBL" id="KKM82406.1"/>
    </source>
</evidence>
<gene>
    <name evidence="1" type="ORF">LCGC14_1319960</name>
</gene>
<dbReference type="EMBL" id="LAZR01007868">
    <property type="protein sequence ID" value="KKM82406.1"/>
    <property type="molecule type" value="Genomic_DNA"/>
</dbReference>
<name>A0A0F9L534_9ZZZZ</name>
<organism evidence="1">
    <name type="scientific">marine sediment metagenome</name>
    <dbReference type="NCBI Taxonomy" id="412755"/>
    <lineage>
        <taxon>unclassified sequences</taxon>
        <taxon>metagenomes</taxon>
        <taxon>ecological metagenomes</taxon>
    </lineage>
</organism>
<protein>
    <submittedName>
        <fullName evidence="1">Uncharacterized protein</fullName>
    </submittedName>
</protein>
<reference evidence="1" key="1">
    <citation type="journal article" date="2015" name="Nature">
        <title>Complex archaea that bridge the gap between prokaryotes and eukaryotes.</title>
        <authorList>
            <person name="Spang A."/>
            <person name="Saw J.H."/>
            <person name="Jorgensen S.L."/>
            <person name="Zaremba-Niedzwiedzka K."/>
            <person name="Martijn J."/>
            <person name="Lind A.E."/>
            <person name="van Eijk R."/>
            <person name="Schleper C."/>
            <person name="Guy L."/>
            <person name="Ettema T.J."/>
        </authorList>
    </citation>
    <scope>NUCLEOTIDE SEQUENCE</scope>
</reference>